<name>X1Q7C7_9ZZZZ</name>
<proteinExistence type="predicted"/>
<dbReference type="EMBL" id="BARV01040086">
    <property type="protein sequence ID" value="GAI50666.1"/>
    <property type="molecule type" value="Genomic_DNA"/>
</dbReference>
<accession>X1Q7C7</accession>
<comment type="caution">
    <text evidence="1">The sequence shown here is derived from an EMBL/GenBank/DDBJ whole genome shotgun (WGS) entry which is preliminary data.</text>
</comment>
<sequence>FEPSPMTFFYYYHISNYYKNKANLLNKMIITISLIITLFAK</sequence>
<protein>
    <submittedName>
        <fullName evidence="1">Uncharacterized protein</fullName>
    </submittedName>
</protein>
<evidence type="ECO:0000313" key="1">
    <source>
        <dbReference type="EMBL" id="GAI50666.1"/>
    </source>
</evidence>
<reference evidence="1" key="1">
    <citation type="journal article" date="2014" name="Front. Microbiol.">
        <title>High frequency of phylogenetically diverse reductive dehalogenase-homologous genes in deep subseafloor sedimentary metagenomes.</title>
        <authorList>
            <person name="Kawai M."/>
            <person name="Futagami T."/>
            <person name="Toyoda A."/>
            <person name="Takaki Y."/>
            <person name="Nishi S."/>
            <person name="Hori S."/>
            <person name="Arai W."/>
            <person name="Tsubouchi T."/>
            <person name="Morono Y."/>
            <person name="Uchiyama I."/>
            <person name="Ito T."/>
            <person name="Fujiyama A."/>
            <person name="Inagaki F."/>
            <person name="Takami H."/>
        </authorList>
    </citation>
    <scope>NUCLEOTIDE SEQUENCE</scope>
    <source>
        <strain evidence="1">Expedition CK06-06</strain>
    </source>
</reference>
<dbReference type="AlphaFoldDB" id="X1Q7C7"/>
<organism evidence="1">
    <name type="scientific">marine sediment metagenome</name>
    <dbReference type="NCBI Taxonomy" id="412755"/>
    <lineage>
        <taxon>unclassified sequences</taxon>
        <taxon>metagenomes</taxon>
        <taxon>ecological metagenomes</taxon>
    </lineage>
</organism>
<feature type="non-terminal residue" evidence="1">
    <location>
        <position position="1"/>
    </location>
</feature>
<gene>
    <name evidence="1" type="ORF">S06H3_61207</name>
</gene>